<feature type="transmembrane region" description="Helical" evidence="1">
    <location>
        <begin position="7"/>
        <end position="25"/>
    </location>
</feature>
<keyword evidence="1" id="KW-1133">Transmembrane helix</keyword>
<dbReference type="AlphaFoldDB" id="A0A1L8RIW0"/>
<proteinExistence type="predicted"/>
<dbReference type="InterPro" id="IPR052712">
    <property type="entry name" value="Acid_resist_chaperone_HdeD"/>
</dbReference>
<comment type="caution">
    <text evidence="2">The sequence shown here is derived from an EMBL/GenBank/DDBJ whole genome shotgun (WGS) entry which is preliminary data.</text>
</comment>
<accession>A0A1L8RIW0</accession>
<feature type="transmembrane region" description="Helical" evidence="1">
    <location>
        <begin position="64"/>
        <end position="83"/>
    </location>
</feature>
<name>A0A1L8RIW0_9ENTE</name>
<dbReference type="Pfam" id="PF03729">
    <property type="entry name" value="DUF308"/>
    <property type="match status" value="2"/>
</dbReference>
<dbReference type="STRING" id="214095.RU97_GL001244"/>
<keyword evidence="3" id="KW-1185">Reference proteome</keyword>
<feature type="transmembrane region" description="Helical" evidence="1">
    <location>
        <begin position="121"/>
        <end position="141"/>
    </location>
</feature>
<dbReference type="PANTHER" id="PTHR34989">
    <property type="entry name" value="PROTEIN HDED"/>
    <property type="match status" value="1"/>
</dbReference>
<protein>
    <submittedName>
        <fullName evidence="2">Acid-resistance membrane protein</fullName>
    </submittedName>
</protein>
<dbReference type="InterPro" id="IPR005325">
    <property type="entry name" value="DUF308_memb"/>
</dbReference>
<sequence>MEKKFDWGSFLLGILFIIVALFAFQDPVGDLAAIVLIFGCFAILKGIFELFLRNRLKTLTGSKTWMLIIVGIIDILIGVFLLFNLQASILALPYVFAIWFIIDSVFGLFTLDYAREVSNGYYWFTIIVNILGILLGIMLLFNPLSSALTLAFLVGMYFMFFGIMNIVYSFR</sequence>
<feature type="transmembrane region" description="Helical" evidence="1">
    <location>
        <begin position="31"/>
        <end position="52"/>
    </location>
</feature>
<keyword evidence="1" id="KW-0812">Transmembrane</keyword>
<feature type="transmembrane region" description="Helical" evidence="1">
    <location>
        <begin position="147"/>
        <end position="168"/>
    </location>
</feature>
<evidence type="ECO:0000313" key="3">
    <source>
        <dbReference type="Proteomes" id="UP000181884"/>
    </source>
</evidence>
<keyword evidence="1" id="KW-0472">Membrane</keyword>
<reference evidence="2 3" key="1">
    <citation type="submission" date="2014-12" db="EMBL/GenBank/DDBJ databases">
        <title>Draft genome sequences of 29 type strains of Enterococci.</title>
        <authorList>
            <person name="Zhong Z."/>
            <person name="Sun Z."/>
            <person name="Liu W."/>
            <person name="Zhang W."/>
            <person name="Zhang H."/>
        </authorList>
    </citation>
    <scope>NUCLEOTIDE SEQUENCE [LARGE SCALE GENOMIC DNA]</scope>
    <source>
        <strain evidence="2 3">DSM 17029</strain>
    </source>
</reference>
<feature type="transmembrane region" description="Helical" evidence="1">
    <location>
        <begin position="89"/>
        <end position="109"/>
    </location>
</feature>
<dbReference type="Proteomes" id="UP000181884">
    <property type="component" value="Unassembled WGS sequence"/>
</dbReference>
<evidence type="ECO:0000313" key="2">
    <source>
        <dbReference type="EMBL" id="OJG19673.1"/>
    </source>
</evidence>
<gene>
    <name evidence="2" type="ORF">RU97_GL001244</name>
</gene>
<evidence type="ECO:0000256" key="1">
    <source>
        <dbReference type="SAM" id="Phobius"/>
    </source>
</evidence>
<dbReference type="PANTHER" id="PTHR34989:SF1">
    <property type="entry name" value="PROTEIN HDED"/>
    <property type="match status" value="1"/>
</dbReference>
<dbReference type="GO" id="GO:0005886">
    <property type="term" value="C:plasma membrane"/>
    <property type="evidence" value="ECO:0007669"/>
    <property type="project" value="TreeGrafter"/>
</dbReference>
<dbReference type="RefSeq" id="WP_067390694.1">
    <property type="nucleotide sequence ID" value="NZ_JXKH01000002.1"/>
</dbReference>
<organism evidence="2 3">
    <name type="scientific">Enterococcus canis</name>
    <dbReference type="NCBI Taxonomy" id="214095"/>
    <lineage>
        <taxon>Bacteria</taxon>
        <taxon>Bacillati</taxon>
        <taxon>Bacillota</taxon>
        <taxon>Bacilli</taxon>
        <taxon>Lactobacillales</taxon>
        <taxon>Enterococcaceae</taxon>
        <taxon>Enterococcus</taxon>
    </lineage>
</organism>
<dbReference type="EMBL" id="JXKH01000002">
    <property type="protein sequence ID" value="OJG19673.1"/>
    <property type="molecule type" value="Genomic_DNA"/>
</dbReference>